<dbReference type="InterPro" id="IPR001810">
    <property type="entry name" value="F-box_dom"/>
</dbReference>
<evidence type="ECO:0000313" key="2">
    <source>
        <dbReference type="Proteomes" id="UP000095282"/>
    </source>
</evidence>
<keyword evidence="2" id="KW-1185">Reference proteome</keyword>
<accession>A0A1I7U5X4</accession>
<protein>
    <submittedName>
        <fullName evidence="3">F-box domain-containing protein</fullName>
    </submittedName>
</protein>
<dbReference type="PANTHER" id="PTHR21503:SF8">
    <property type="entry name" value="F-BOX ASSOCIATED DOMAIN-CONTAINING PROTEIN-RELATED"/>
    <property type="match status" value="1"/>
</dbReference>
<dbReference type="AlphaFoldDB" id="A0A1I7U5X4"/>
<dbReference type="Pfam" id="PF00646">
    <property type="entry name" value="F-box"/>
    <property type="match status" value="1"/>
</dbReference>
<feature type="domain" description="F-box" evidence="1">
    <location>
        <begin position="1"/>
        <end position="45"/>
    </location>
</feature>
<name>A0A1I7U5X4_9PELO</name>
<dbReference type="PROSITE" id="PS50181">
    <property type="entry name" value="FBOX"/>
    <property type="match status" value="1"/>
</dbReference>
<evidence type="ECO:0000313" key="3">
    <source>
        <dbReference type="WBParaSite" id="Csp11.Scaffold629.g15177.t3"/>
    </source>
</evidence>
<dbReference type="Proteomes" id="UP000095282">
    <property type="component" value="Unplaced"/>
</dbReference>
<evidence type="ECO:0000259" key="1">
    <source>
        <dbReference type="PROSITE" id="PS50181"/>
    </source>
</evidence>
<dbReference type="PANTHER" id="PTHR21503">
    <property type="entry name" value="F-BOX-CONTAINING HYPOTHETICAL PROTEIN C.ELEGANS"/>
    <property type="match status" value="1"/>
</dbReference>
<reference evidence="3" key="1">
    <citation type="submission" date="2016-11" db="UniProtKB">
        <authorList>
            <consortium name="WormBaseParasite"/>
        </authorList>
    </citation>
    <scope>IDENTIFICATION</scope>
</reference>
<organism evidence="2 3">
    <name type="scientific">Caenorhabditis tropicalis</name>
    <dbReference type="NCBI Taxonomy" id="1561998"/>
    <lineage>
        <taxon>Eukaryota</taxon>
        <taxon>Metazoa</taxon>
        <taxon>Ecdysozoa</taxon>
        <taxon>Nematoda</taxon>
        <taxon>Chromadorea</taxon>
        <taxon>Rhabditida</taxon>
        <taxon>Rhabditina</taxon>
        <taxon>Rhabditomorpha</taxon>
        <taxon>Rhabditoidea</taxon>
        <taxon>Rhabditidae</taxon>
        <taxon>Peloderinae</taxon>
        <taxon>Caenorhabditis</taxon>
    </lineage>
</organism>
<sequence>MNLLNFPYLVQKEILMKMGYDDLFLLSFTSKRMQNLIKSVQWKEILRIDCYAEIPFVFAIIHMDTICRANIACKSEKPYFIETTDAVEIDGNHFSLFGKYTTKFDTCCVIYQTLEEEDIIEVVYNRLDFLFGKNTPVMMWSRKFNMLPKFPQTEITILEWKAEEGAKYTRLEEYFETMPIQKFVELIKMLPRLKEDSKFYKAESLVINESGEEAEYILSNFKGKNAVFYGAIISDESVLTLLKRWKHMNGFHSLVFLEVAPFKPRNIEKIQKELDFQMFPANVNLPSTEIINYPYFRFSFKFPSNTPPTYIVRDDGIVAYITLDKRHIYFQVKSFTEKQLVENETPIFFVILTKNRVEREFIKCETEKPYFIESTEAVGIDGKQLEVCSLFGKLEYTGGYDKCCVIYKPSEKTDIMETVYNRLDSLFGKNKPMLMCCRRFDILPKFPKTEATVLDLEVIERAHYKSIKDYFDTMPIQKLIGLIRMIPRLKKNSKFYKAESLTINISGAETEYTLLNFKGKNAVFYGAIISDESVLTLLKRWKNRKAFHSIVFLEIEPFKPENVEKIQVELDFQMFPAAVNLPSTEIINTPHFNFTFEFPSETPPTYIVRDDGIIAYITLDKGCLHFLAKSFTEKQLLESGYSIRQSTNY</sequence>
<proteinExistence type="predicted"/>
<dbReference type="WBParaSite" id="Csp11.Scaffold629.g15177.t3">
    <property type="protein sequence ID" value="Csp11.Scaffold629.g15177.t3"/>
    <property type="gene ID" value="Csp11.Scaffold629.g15177"/>
</dbReference>